<feature type="region of interest" description="Disordered" evidence="2">
    <location>
        <begin position="244"/>
        <end position="274"/>
    </location>
</feature>
<protein>
    <recommendedName>
        <fullName evidence="3">Rab-GAP TBC domain-containing protein</fullName>
    </recommendedName>
</protein>
<evidence type="ECO:0000313" key="4">
    <source>
        <dbReference type="EMBL" id="CAK0786359.1"/>
    </source>
</evidence>
<comment type="caution">
    <text evidence="4">The sequence shown here is derived from an EMBL/GenBank/DDBJ whole genome shotgun (WGS) entry which is preliminary data.</text>
</comment>
<evidence type="ECO:0000256" key="1">
    <source>
        <dbReference type="ARBA" id="ARBA00022468"/>
    </source>
</evidence>
<keyword evidence="1" id="KW-0343">GTPase activation</keyword>
<dbReference type="GO" id="GO:0005096">
    <property type="term" value="F:GTPase activator activity"/>
    <property type="evidence" value="ECO:0007669"/>
    <property type="project" value="UniProtKB-KW"/>
</dbReference>
<dbReference type="Pfam" id="PF00566">
    <property type="entry name" value="RabGAP-TBC"/>
    <property type="match status" value="1"/>
</dbReference>
<accession>A0AAV1IGA5</accession>
<dbReference type="SUPFAM" id="SSF47923">
    <property type="entry name" value="Ypt/Rab-GAP domain of gyp1p"/>
    <property type="match status" value="2"/>
</dbReference>
<evidence type="ECO:0000256" key="2">
    <source>
        <dbReference type="SAM" id="MobiDB-lite"/>
    </source>
</evidence>
<dbReference type="PROSITE" id="PS50086">
    <property type="entry name" value="TBC_RABGAP"/>
    <property type="match status" value="1"/>
</dbReference>
<sequence>MSGESADALSDCEDAHLSDEEYEMGSIEKELVYAKEGVAAVVARKERIMGRLSLIKQNDVIFLAWLPNSAGSMLPDGTFHTSPLTGHPAASITDRTLYAVHPIPLSEVKAIRKHAPSFGTQHLVLVLSNGLTLPPLYFTNGGVKGLFSALREHTDLLKSLEDPNTYLVSASGDPLQQSLSGLLLDGLPPSASAAFLPKAGDQDGAGMVSQVWEGVSRMTALAKQTTQAFLEGSVILSAPAAEGAAGVPEASPGAEWLSSEAAREAAGAEGDRLSSGEAATSVGVFELLDRDLLESATSSARNAPRPPPLNQEEWLSFLNPEGRIVSEKALRQRIFYSGIAMEIRKEVWKFLLGLYPMNSTAAERADIIKQKRLQYGRVKAQWTSISPEQAAKFGKWRERRSRVEKDVRRTDRAQAFYRKKSNVRQLQNVLLSYAMYNFDLGYVQGMSDLAAPLLCVMRDEAEAFWCFACLMEKLEANFHTDCRGMQAQLVALSSLMAILDPQLTSHLESKEATNFYFCYRWLLILFKREFSSYEEIMRLWEALWTGHVSPHFHIFMCAGVLGLHRRAIMDADLDFDGILRYCIQLSGRLDMAQVLRCAEKLCILAGRAGQECLMAAGLKP</sequence>
<dbReference type="Gene3D" id="1.10.8.270">
    <property type="entry name" value="putative rabgap domain of human tbc1 domain family member 14 like domains"/>
    <property type="match status" value="1"/>
</dbReference>
<dbReference type="Pfam" id="PF12068">
    <property type="entry name" value="PH_RBD"/>
    <property type="match status" value="1"/>
</dbReference>
<dbReference type="PANTHER" id="PTHR22957">
    <property type="entry name" value="TBC1 DOMAIN FAMILY MEMBER GTPASE-ACTIVATING PROTEIN"/>
    <property type="match status" value="1"/>
</dbReference>
<dbReference type="GO" id="GO:0005737">
    <property type="term" value="C:cytoplasm"/>
    <property type="evidence" value="ECO:0007669"/>
    <property type="project" value="UniProtKB-ARBA"/>
</dbReference>
<gene>
    <name evidence="4" type="ORF">CVIRNUC_009572</name>
</gene>
<dbReference type="Gene3D" id="2.30.29.230">
    <property type="match status" value="1"/>
</dbReference>
<evidence type="ECO:0000313" key="5">
    <source>
        <dbReference type="Proteomes" id="UP001314263"/>
    </source>
</evidence>
<dbReference type="PANTHER" id="PTHR22957:SF502">
    <property type="entry name" value="SMALL G PROTEIN SIGNALING MODULATOR 2-RELATED"/>
    <property type="match status" value="1"/>
</dbReference>
<reference evidence="4 5" key="1">
    <citation type="submission" date="2023-10" db="EMBL/GenBank/DDBJ databases">
        <authorList>
            <person name="Maclean D."/>
            <person name="Macfadyen A."/>
        </authorList>
    </citation>
    <scope>NUCLEOTIDE SEQUENCE [LARGE SCALE GENOMIC DNA]</scope>
</reference>
<dbReference type="InterPro" id="IPR035969">
    <property type="entry name" value="Rab-GAP_TBC_sf"/>
</dbReference>
<dbReference type="Gene3D" id="1.10.472.80">
    <property type="entry name" value="Ypt/Rab-GAP domain of gyp1p, domain 3"/>
    <property type="match status" value="1"/>
</dbReference>
<dbReference type="Proteomes" id="UP001314263">
    <property type="component" value="Unassembled WGS sequence"/>
</dbReference>
<proteinExistence type="predicted"/>
<name>A0AAV1IGA5_9CHLO</name>
<keyword evidence="5" id="KW-1185">Reference proteome</keyword>
<feature type="compositionally biased region" description="Low complexity" evidence="2">
    <location>
        <begin position="244"/>
        <end position="255"/>
    </location>
</feature>
<dbReference type="SMART" id="SM00164">
    <property type="entry name" value="TBC"/>
    <property type="match status" value="1"/>
</dbReference>
<feature type="domain" description="Rab-GAP TBC" evidence="3">
    <location>
        <begin position="338"/>
        <end position="547"/>
    </location>
</feature>
<evidence type="ECO:0000259" key="3">
    <source>
        <dbReference type="PROSITE" id="PS50086"/>
    </source>
</evidence>
<dbReference type="EMBL" id="CAUYUE010000014">
    <property type="protein sequence ID" value="CAK0786359.1"/>
    <property type="molecule type" value="Genomic_DNA"/>
</dbReference>
<organism evidence="4 5">
    <name type="scientific">Coccomyxa viridis</name>
    <dbReference type="NCBI Taxonomy" id="1274662"/>
    <lineage>
        <taxon>Eukaryota</taxon>
        <taxon>Viridiplantae</taxon>
        <taxon>Chlorophyta</taxon>
        <taxon>core chlorophytes</taxon>
        <taxon>Trebouxiophyceae</taxon>
        <taxon>Trebouxiophyceae incertae sedis</taxon>
        <taxon>Coccomyxaceae</taxon>
        <taxon>Coccomyxa</taxon>
    </lineage>
</organism>
<dbReference type="AlphaFoldDB" id="A0AAV1IGA5"/>
<dbReference type="InterPro" id="IPR021935">
    <property type="entry name" value="SGSM1/2_RBD"/>
</dbReference>
<dbReference type="InterPro" id="IPR000195">
    <property type="entry name" value="Rab-GAP-TBC_dom"/>
</dbReference>